<comment type="subcellular location">
    <subcellularLocation>
        <location evidence="1">Cell outer membrane</location>
    </subcellularLocation>
</comment>
<feature type="signal peptide" evidence="3">
    <location>
        <begin position="1"/>
        <end position="20"/>
    </location>
</feature>
<evidence type="ECO:0000256" key="2">
    <source>
        <dbReference type="ARBA" id="ARBA00022729"/>
    </source>
</evidence>
<keyword evidence="6" id="KW-1185">Reference proteome</keyword>
<organism evidence="5 6">
    <name type="scientific">Ramlibacter cellulosilyticus</name>
    <dbReference type="NCBI Taxonomy" id="2764187"/>
    <lineage>
        <taxon>Bacteria</taxon>
        <taxon>Pseudomonadati</taxon>
        <taxon>Pseudomonadota</taxon>
        <taxon>Betaproteobacteria</taxon>
        <taxon>Burkholderiales</taxon>
        <taxon>Comamonadaceae</taxon>
        <taxon>Ramlibacter</taxon>
    </lineage>
</organism>
<accession>A0A923MU30</accession>
<dbReference type="SUPFAM" id="SSF56925">
    <property type="entry name" value="OMPA-like"/>
    <property type="match status" value="1"/>
</dbReference>
<evidence type="ECO:0000259" key="4">
    <source>
        <dbReference type="Pfam" id="PF13505"/>
    </source>
</evidence>
<evidence type="ECO:0000256" key="1">
    <source>
        <dbReference type="ARBA" id="ARBA00004442"/>
    </source>
</evidence>
<dbReference type="Pfam" id="PF13505">
    <property type="entry name" value="OMP_b-brl"/>
    <property type="match status" value="1"/>
</dbReference>
<dbReference type="EMBL" id="JACORT010000007">
    <property type="protein sequence ID" value="MBC5784773.1"/>
    <property type="molecule type" value="Genomic_DNA"/>
</dbReference>
<evidence type="ECO:0000256" key="3">
    <source>
        <dbReference type="SAM" id="SignalP"/>
    </source>
</evidence>
<dbReference type="RefSeq" id="WP_187077509.1">
    <property type="nucleotide sequence ID" value="NZ_JACORT010000007.1"/>
</dbReference>
<dbReference type="GO" id="GO:0009279">
    <property type="term" value="C:cell outer membrane"/>
    <property type="evidence" value="ECO:0007669"/>
    <property type="project" value="UniProtKB-SubCell"/>
</dbReference>
<sequence length="186" mass="20436">MKRLAIAAAAALAMLGTAHAQQFSMSNAYGELGYTFLHIDGGDFSVRPQAIRGILGYDFHPYLGAELMLMGGVNDDDTNVAVFGVPTNVNVKLEHSWGIYAKPKYTWNNQVELFARLGWAKSKVKASVSALGLSSSGSDSDDDFSWGLGANYMFNPRMGVGLDYTVYYDKGDTKVDGWSVNFRYRF</sequence>
<dbReference type="Proteomes" id="UP000608513">
    <property type="component" value="Unassembled WGS sequence"/>
</dbReference>
<gene>
    <name evidence="5" type="ORF">H8N03_17620</name>
</gene>
<protein>
    <submittedName>
        <fullName evidence="5">Porin family protein</fullName>
    </submittedName>
</protein>
<comment type="caution">
    <text evidence="5">The sequence shown here is derived from an EMBL/GenBank/DDBJ whole genome shotgun (WGS) entry which is preliminary data.</text>
</comment>
<dbReference type="InterPro" id="IPR006315">
    <property type="entry name" value="OM_autotransptr_brl_dom"/>
</dbReference>
<feature type="domain" description="Outer membrane protein beta-barrel" evidence="4">
    <location>
        <begin position="8"/>
        <end position="186"/>
    </location>
</feature>
<evidence type="ECO:0000313" key="5">
    <source>
        <dbReference type="EMBL" id="MBC5784773.1"/>
    </source>
</evidence>
<name>A0A923MU30_9BURK</name>
<dbReference type="AlphaFoldDB" id="A0A923MU30"/>
<evidence type="ECO:0000313" key="6">
    <source>
        <dbReference type="Proteomes" id="UP000608513"/>
    </source>
</evidence>
<dbReference type="InterPro" id="IPR027385">
    <property type="entry name" value="Beta-barrel_OMP"/>
</dbReference>
<keyword evidence="2 3" id="KW-0732">Signal</keyword>
<feature type="chain" id="PRO_5037939254" evidence="3">
    <location>
        <begin position="21"/>
        <end position="186"/>
    </location>
</feature>
<proteinExistence type="predicted"/>
<dbReference type="InterPro" id="IPR011250">
    <property type="entry name" value="OMP/PagP_B-barrel"/>
</dbReference>
<dbReference type="NCBIfam" id="TIGR01414">
    <property type="entry name" value="autotrans_barl"/>
    <property type="match status" value="1"/>
</dbReference>
<dbReference type="Gene3D" id="2.40.160.20">
    <property type="match status" value="1"/>
</dbReference>
<reference evidence="5" key="1">
    <citation type="submission" date="2020-08" db="EMBL/GenBank/DDBJ databases">
        <title>Ramlibacter sp. USB13 16S ribosomal RNA gene genome sequencing and assembly.</title>
        <authorList>
            <person name="Kang M."/>
        </authorList>
    </citation>
    <scope>NUCLEOTIDE SEQUENCE</scope>
    <source>
        <strain evidence="5">USB13</strain>
    </source>
</reference>